<protein>
    <recommendedName>
        <fullName evidence="3">Lipoprotein</fullName>
    </recommendedName>
</protein>
<sequence>MRKRSFTLFILIVLALAGCSSGSRLIFEDEDIKIKLTAFQVKEDYTEYEIEVKNDGKVEVRNLNFYLSFPVITTSGTSENPFKLEGRTGRDRPVVLSPGEKTIYTFKAPIQKVFGDSKLLNFNQPFVDLNGTILYKKKEIPFSKGMGLGLVEDSDKESSSQ</sequence>
<evidence type="ECO:0000313" key="1">
    <source>
        <dbReference type="EMBL" id="GGG60934.1"/>
    </source>
</evidence>
<dbReference type="EMBL" id="BMHY01000002">
    <property type="protein sequence ID" value="GGG60934.1"/>
    <property type="molecule type" value="Genomic_DNA"/>
</dbReference>
<accession>A0A917LVS9</accession>
<evidence type="ECO:0000313" key="2">
    <source>
        <dbReference type="Proteomes" id="UP000600247"/>
    </source>
</evidence>
<keyword evidence="2" id="KW-1185">Reference proteome</keyword>
<organism evidence="1 2">
    <name type="scientific">Paenibacillus radicis</name>
    <name type="common">ex Gao et al. 2016</name>
    <dbReference type="NCBI Taxonomy" id="1737354"/>
    <lineage>
        <taxon>Bacteria</taxon>
        <taxon>Bacillati</taxon>
        <taxon>Bacillota</taxon>
        <taxon>Bacilli</taxon>
        <taxon>Bacillales</taxon>
        <taxon>Paenibacillaceae</taxon>
        <taxon>Paenibacillus</taxon>
    </lineage>
</organism>
<proteinExistence type="predicted"/>
<reference evidence="1 2" key="1">
    <citation type="journal article" date="2014" name="Int. J. Syst. Evol. Microbiol.">
        <title>Complete genome sequence of Corynebacterium casei LMG S-19264T (=DSM 44701T), isolated from a smear-ripened cheese.</title>
        <authorList>
            <consortium name="US DOE Joint Genome Institute (JGI-PGF)"/>
            <person name="Walter F."/>
            <person name="Albersmeier A."/>
            <person name="Kalinowski J."/>
            <person name="Ruckert C."/>
        </authorList>
    </citation>
    <scope>NUCLEOTIDE SEQUENCE [LARGE SCALE GENOMIC DNA]</scope>
    <source>
        <strain evidence="1 2">CGMCC 1.15286</strain>
    </source>
</reference>
<comment type="caution">
    <text evidence="1">The sequence shown here is derived from an EMBL/GenBank/DDBJ whole genome shotgun (WGS) entry which is preliminary data.</text>
</comment>
<dbReference type="PROSITE" id="PS51257">
    <property type="entry name" value="PROKAR_LIPOPROTEIN"/>
    <property type="match status" value="1"/>
</dbReference>
<name>A0A917LVS9_9BACL</name>
<gene>
    <name evidence="1" type="ORF">GCM10010918_12880</name>
</gene>
<dbReference type="RefSeq" id="WP_188888128.1">
    <property type="nucleotide sequence ID" value="NZ_BMHY01000002.1"/>
</dbReference>
<dbReference type="AlphaFoldDB" id="A0A917LVS9"/>
<evidence type="ECO:0008006" key="3">
    <source>
        <dbReference type="Google" id="ProtNLM"/>
    </source>
</evidence>
<dbReference type="Proteomes" id="UP000600247">
    <property type="component" value="Unassembled WGS sequence"/>
</dbReference>